<proteinExistence type="predicted"/>
<dbReference type="RefSeq" id="WP_202654536.1">
    <property type="nucleotide sequence ID" value="NZ_JAESWB010000181.1"/>
</dbReference>
<evidence type="ECO:0000256" key="1">
    <source>
        <dbReference type="SAM" id="MobiDB-lite"/>
    </source>
</evidence>
<keyword evidence="3" id="KW-1185">Reference proteome</keyword>
<name>A0ABS1TPT6_9BACI</name>
<protein>
    <submittedName>
        <fullName evidence="2">Accessory Sec system S-layer assembly protein</fullName>
    </submittedName>
</protein>
<dbReference type="InterPro" id="IPR030910">
    <property type="entry name" value="SLAP_dom"/>
</dbReference>
<evidence type="ECO:0000313" key="2">
    <source>
        <dbReference type="EMBL" id="MBL4953282.1"/>
    </source>
</evidence>
<dbReference type="NCBIfam" id="TIGR04399">
    <property type="entry name" value="acc_Sec_SLAP"/>
    <property type="match status" value="1"/>
</dbReference>
<organism evidence="2 3">
    <name type="scientific">Neobacillus paridis</name>
    <dbReference type="NCBI Taxonomy" id="2803862"/>
    <lineage>
        <taxon>Bacteria</taxon>
        <taxon>Bacillati</taxon>
        <taxon>Bacillota</taxon>
        <taxon>Bacilli</taxon>
        <taxon>Bacillales</taxon>
        <taxon>Bacillaceae</taxon>
        <taxon>Neobacillus</taxon>
    </lineage>
</organism>
<dbReference type="InterPro" id="IPR030911">
    <property type="entry name" value="Sec_acc_SLAP"/>
</dbReference>
<gene>
    <name evidence="2" type="ORF">JK635_13790</name>
</gene>
<reference evidence="2 3" key="1">
    <citation type="submission" date="2021-01" db="EMBL/GenBank/DDBJ databases">
        <title>Genome public.</title>
        <authorList>
            <person name="Liu C."/>
            <person name="Sun Q."/>
        </authorList>
    </citation>
    <scope>NUCLEOTIDE SEQUENCE [LARGE SCALE GENOMIC DNA]</scope>
    <source>
        <strain evidence="2 3">YIM B02564</strain>
    </source>
</reference>
<dbReference type="EMBL" id="JAESWB010000181">
    <property type="protein sequence ID" value="MBL4953282.1"/>
    <property type="molecule type" value="Genomic_DNA"/>
</dbReference>
<comment type="caution">
    <text evidence="2">The sequence shown here is derived from an EMBL/GenBank/DDBJ whole genome shotgun (WGS) entry which is preliminary data.</text>
</comment>
<feature type="compositionally biased region" description="Basic and acidic residues" evidence="1">
    <location>
        <begin position="1"/>
        <end position="11"/>
    </location>
</feature>
<sequence length="290" mass="33226">MALFEKKETDAAAKQNTSAQIEETEAADTVETTLHFPEQWDIPAKERYVYQFHHSRLPKLKANQLSISGYKFVEEDGNIEVEAFIRSTVDRPVQIEAVDLILFDETGQPAARKHDDWDELGELPPFSCIPWRFTFTKEDRLSDAAVNDKWQVLFELKQKAEETLDLDPAWEERLTPEKKAHFENLLTKLPKLRPKEVNITGVELTFLENQSLEVIVLIRNGTEQEVQISQLPLIVEDATGEIVCQGQFTLPPLKVKPKGAKPWAFVYPAELIGKPDADFSKWKILVKQNK</sequence>
<dbReference type="Proteomes" id="UP000623967">
    <property type="component" value="Unassembled WGS sequence"/>
</dbReference>
<evidence type="ECO:0000313" key="3">
    <source>
        <dbReference type="Proteomes" id="UP000623967"/>
    </source>
</evidence>
<accession>A0ABS1TPT6</accession>
<dbReference type="NCBIfam" id="TIGR04398">
    <property type="entry name" value="SLAP_DUP"/>
    <property type="match status" value="2"/>
</dbReference>
<feature type="region of interest" description="Disordered" evidence="1">
    <location>
        <begin position="1"/>
        <end position="24"/>
    </location>
</feature>